<gene>
    <name evidence="3" type="ORF">SNAT2548_LOCUS15029</name>
</gene>
<dbReference type="Gene3D" id="1.25.40.10">
    <property type="entry name" value="Tetratricopeptide repeat domain"/>
    <property type="match status" value="3"/>
</dbReference>
<feature type="repeat" description="PPR" evidence="2">
    <location>
        <begin position="250"/>
        <end position="284"/>
    </location>
</feature>
<evidence type="ECO:0008006" key="5">
    <source>
        <dbReference type="Google" id="ProtNLM"/>
    </source>
</evidence>
<dbReference type="Gene3D" id="3.40.50.150">
    <property type="entry name" value="Vaccinia Virus protein VP39"/>
    <property type="match status" value="1"/>
</dbReference>
<evidence type="ECO:0000256" key="2">
    <source>
        <dbReference type="PROSITE-ProRule" id="PRU00708"/>
    </source>
</evidence>
<evidence type="ECO:0000313" key="3">
    <source>
        <dbReference type="EMBL" id="CAE7283576.1"/>
    </source>
</evidence>
<dbReference type="InterPro" id="IPR002885">
    <property type="entry name" value="PPR_rpt"/>
</dbReference>
<dbReference type="EMBL" id="CAJNDS010001835">
    <property type="protein sequence ID" value="CAE7283576.1"/>
    <property type="molecule type" value="Genomic_DNA"/>
</dbReference>
<organism evidence="3 4">
    <name type="scientific">Symbiodinium natans</name>
    <dbReference type="NCBI Taxonomy" id="878477"/>
    <lineage>
        <taxon>Eukaryota</taxon>
        <taxon>Sar</taxon>
        <taxon>Alveolata</taxon>
        <taxon>Dinophyceae</taxon>
        <taxon>Suessiales</taxon>
        <taxon>Symbiodiniaceae</taxon>
        <taxon>Symbiodinium</taxon>
    </lineage>
</organism>
<comment type="caution">
    <text evidence="3">The sequence shown here is derived from an EMBL/GenBank/DDBJ whole genome shotgun (WGS) entry which is preliminary data.</text>
</comment>
<reference evidence="3" key="1">
    <citation type="submission" date="2021-02" db="EMBL/GenBank/DDBJ databases">
        <authorList>
            <person name="Dougan E. K."/>
            <person name="Rhodes N."/>
            <person name="Thang M."/>
            <person name="Chan C."/>
        </authorList>
    </citation>
    <scope>NUCLEOTIDE SEQUENCE</scope>
</reference>
<feature type="repeat" description="PPR" evidence="2">
    <location>
        <begin position="214"/>
        <end position="249"/>
    </location>
</feature>
<dbReference type="GO" id="GO:0008649">
    <property type="term" value="F:rRNA methyltransferase activity"/>
    <property type="evidence" value="ECO:0007669"/>
    <property type="project" value="InterPro"/>
</dbReference>
<feature type="repeat" description="PPR" evidence="2">
    <location>
        <begin position="285"/>
        <end position="319"/>
    </location>
</feature>
<dbReference type="InterPro" id="IPR011990">
    <property type="entry name" value="TPR-like_helical_dom_sf"/>
</dbReference>
<dbReference type="SUPFAM" id="SSF53335">
    <property type="entry name" value="S-adenosyl-L-methionine-dependent methyltransferases"/>
    <property type="match status" value="1"/>
</dbReference>
<sequence>MKELLKVKTPRQVTANLKRICESGDVHAAWRALQAVQKDAVQANVIHYNTVISGCQKASDWQLALHLLSELGRPDVRSYSAALEACSCASQWQAALSLFGSCVGSVQTDVILVSSAISACGAGSQWQTALDLLCTLPAAGLQANLVTYTNCLSALARGGQWQHSLALLLFMPQAELQPNVFSFSACLSACETSSSWQSTLELLELMQGWIVSANAITYNSVLSCCVAGSRWDLALELHDSLKTRSGFAPTPVTYTALMGAATRAQRWTLALLLLVEMQATGVRSSTITWNGLMEALQAGQQWQRALELFTQLPSRSLRPDTFSFGAAIRATAAADNWRLAFFLLAEMPEAGVAMDGFALSSAIQACEQGSQWQVALDMLVCATSLRVEVDAVIGTAAIAATGKAGHWQHALSVLQLMSMQVVRRNAVSYSAAITACAKKGQWNSVLGLVQEMVEKDCRIFTSKYDHTVQAGSSLDCFKHTVLVSLLQTSTSTADPVLFVDAHAGRGIYNIDSRSAGHLNFQSGIAQLIHRFGDTLPAHPAVREYLAAVRRHNSDGVLSFYPGSAALALSWLRPQDTAMFFELSEDMFVDLTSNLRGLNRGCRQEVICADSYWWMLHKAIPDGKGIVFLDPPCDPYELHIAWSLFMVRHLRQERPRLCLAMWYPCLDALQISNLHGQAASLGVGEIVVAEFAVTDPTRSSLQSSGVLVFNPPPEAAAMLEDLLHFLARSLESGTAEVHTKVFQLCAETNQRVLCCVALIRFLAPTKSPQKKSLQHTVQSLGLEAPVLGPMYPESLVTDSHFWDSCGIIGGGRSRNSRGHTG</sequence>
<dbReference type="PANTHER" id="PTHR47447:SF17">
    <property type="entry name" value="OS12G0638900 PROTEIN"/>
    <property type="match status" value="1"/>
</dbReference>
<keyword evidence="4" id="KW-1185">Reference proteome</keyword>
<evidence type="ECO:0000313" key="4">
    <source>
        <dbReference type="Proteomes" id="UP000604046"/>
    </source>
</evidence>
<name>A0A812MTD1_9DINO</name>
<dbReference type="PROSITE" id="PS51375">
    <property type="entry name" value="PPR"/>
    <property type="match status" value="6"/>
</dbReference>
<dbReference type="Proteomes" id="UP000604046">
    <property type="component" value="Unassembled WGS sequence"/>
</dbReference>
<accession>A0A812MTD1</accession>
<dbReference type="AlphaFoldDB" id="A0A812MTD1"/>
<dbReference type="Pfam" id="PF04378">
    <property type="entry name" value="RsmJ"/>
    <property type="match status" value="1"/>
</dbReference>
<dbReference type="GO" id="GO:0070475">
    <property type="term" value="P:rRNA base methylation"/>
    <property type="evidence" value="ECO:0007669"/>
    <property type="project" value="InterPro"/>
</dbReference>
<dbReference type="InterPro" id="IPR007473">
    <property type="entry name" value="RlmJ"/>
</dbReference>
<dbReference type="OrthoDB" id="360161at2759"/>
<dbReference type="PANTHER" id="PTHR47447">
    <property type="entry name" value="OS03G0856100 PROTEIN"/>
    <property type="match status" value="1"/>
</dbReference>
<feature type="repeat" description="PPR" evidence="2">
    <location>
        <begin position="425"/>
        <end position="459"/>
    </location>
</feature>
<dbReference type="NCBIfam" id="TIGR00756">
    <property type="entry name" value="PPR"/>
    <property type="match status" value="2"/>
</dbReference>
<evidence type="ECO:0000256" key="1">
    <source>
        <dbReference type="ARBA" id="ARBA00022737"/>
    </source>
</evidence>
<dbReference type="InterPro" id="IPR029063">
    <property type="entry name" value="SAM-dependent_MTases_sf"/>
</dbReference>
<dbReference type="Pfam" id="PF01535">
    <property type="entry name" value="PPR"/>
    <property type="match status" value="4"/>
</dbReference>
<proteinExistence type="predicted"/>
<protein>
    <recommendedName>
        <fullName evidence="5">Pentatricopeptide repeat-containing protein, chloroplastic</fullName>
    </recommendedName>
</protein>
<dbReference type="Pfam" id="PF13812">
    <property type="entry name" value="PPR_3"/>
    <property type="match status" value="1"/>
</dbReference>
<feature type="repeat" description="PPR" evidence="2">
    <location>
        <begin position="44"/>
        <end position="78"/>
    </location>
</feature>
<keyword evidence="1" id="KW-0677">Repeat</keyword>
<feature type="repeat" description="PPR" evidence="2">
    <location>
        <begin position="144"/>
        <end position="178"/>
    </location>
</feature>